<evidence type="ECO:0000313" key="3">
    <source>
        <dbReference type="Proteomes" id="UP001208689"/>
    </source>
</evidence>
<keyword evidence="3" id="KW-1185">Reference proteome</keyword>
<keyword evidence="1" id="KW-0175">Coiled coil</keyword>
<accession>A0ABY6HZ61</accession>
<evidence type="ECO:0000256" key="1">
    <source>
        <dbReference type="SAM" id="Coils"/>
    </source>
</evidence>
<protein>
    <submittedName>
        <fullName evidence="2">V-type proton ATPase subunit E</fullName>
    </submittedName>
</protein>
<dbReference type="InterPro" id="IPR038495">
    <property type="entry name" value="ATPase_E_C"/>
</dbReference>
<name>A0ABY6HZ61_9ARCH</name>
<dbReference type="EMBL" id="CP104013">
    <property type="protein sequence ID" value="UYP47854.1"/>
    <property type="molecule type" value="Genomic_DNA"/>
</dbReference>
<proteinExistence type="predicted"/>
<evidence type="ECO:0000313" key="2">
    <source>
        <dbReference type="EMBL" id="UYP47854.1"/>
    </source>
</evidence>
<dbReference type="Gene3D" id="3.30.2320.30">
    <property type="entry name" value="ATP synthase, E subunit, C-terminal"/>
    <property type="match status" value="1"/>
</dbReference>
<organism evidence="2 3">
    <name type="scientific">Candidatus Lokiarchaeum ossiferum</name>
    <dbReference type="NCBI Taxonomy" id="2951803"/>
    <lineage>
        <taxon>Archaea</taxon>
        <taxon>Promethearchaeati</taxon>
        <taxon>Promethearchaeota</taxon>
        <taxon>Promethearchaeia</taxon>
        <taxon>Promethearchaeales</taxon>
        <taxon>Promethearchaeaceae</taxon>
        <taxon>Candidatus Lokiarchaeum</taxon>
    </lineage>
</organism>
<dbReference type="SUPFAM" id="SSF160527">
    <property type="entry name" value="V-type ATPase subunit E-like"/>
    <property type="match status" value="1"/>
</dbReference>
<reference evidence="2" key="1">
    <citation type="submission" date="2022-09" db="EMBL/GenBank/DDBJ databases">
        <title>Actin cytoskeleton and complex cell architecture in an #Asgard archaeon.</title>
        <authorList>
            <person name="Ponce Toledo R.I."/>
            <person name="Schleper C."/>
            <person name="Rodrigues Oliveira T."/>
            <person name="Wollweber F."/>
            <person name="Xu J."/>
            <person name="Rittmann S."/>
            <person name="Klingl A."/>
            <person name="Pilhofer M."/>
        </authorList>
    </citation>
    <scope>NUCLEOTIDE SEQUENCE</scope>
    <source>
        <strain evidence="2">B-35</strain>
    </source>
</reference>
<dbReference type="Proteomes" id="UP001208689">
    <property type="component" value="Chromosome"/>
</dbReference>
<gene>
    <name evidence="2" type="ORF">NEF87_004139</name>
</gene>
<sequence>MSLREDFRDIGYEMARMVTKEVEMIQKKALSAIDFIKEETKKKLEKDLIKLEAELINRSLQKLNINETERVAEINQAIANKKNECIENFIIFFKEQTQLRIKKNSQKYSMFIMSKIMEFLPLIDRPVKVQFNTRDLQYIKENTFFNPIPEKQNLLRLDERPLDVACGFKIVSEDKAFTIDYTLESLIEKYKQELSLRFMKIFPIFEIKVKNAMEIDMQQHGGAKRHER</sequence>
<feature type="coiled-coil region" evidence="1">
    <location>
        <begin position="41"/>
        <end position="84"/>
    </location>
</feature>